<feature type="domain" description="Tr-type G" evidence="6">
    <location>
        <begin position="16"/>
        <end position="277"/>
    </location>
</feature>
<sequence>MLKKFTNGDMNMTIKNKIRNIGIVAHVDAGKTTLTEQLLYQSGSSRILGSVDKGTTHTDSLDIEKQRGISVKAAEIDLTYKETNIHLIDTPGHIDFSSEVERSIGVLDGAIVVLSCVEGVQPQTEVYFNALKRLNTPSIFFINKLDRIGASPYKTIVDMKKLLTNNLVPMQLVYEKNNEFIVYNIFDEKNREKNILEIKNETYKQLLEDIIDTLGNFNVEILNQFFEGTLTLGNIKDEIITQSNVGIIYPVFYGTALKGEGTRDLLDAIIDYIPGPEDLDNCELSALVYKISHNKTLGKIAHIKIFSGSISTRDDILNVTTGENEKITMIKKVINQKPIDVKYAYSSDLVMVSGLNCSTYDILGSKTHIPSLQTITTPLLTLRIYSKIQEDYIALVEALTLLQEEDPLLNMQWIKEKKEIHLRIMGKIQIEYIEAILMERFNLRVSFGPPSVIYKETPISSGYGESRYTMPKPCWAIVEFLIEPLPMGTGIVYESKVRTEKVKIKYQREIEDNLDKILSQGIYGWPVTDLKITFTCGEDHVMHSRSGDFATSTAMGIMRGLNEIGTTLLEPIIKFRITVPENVGGRVLNDIIKMRGSFESPFIHNNTFTIEGKMPVSTSLEYPGDLVKISSGKGIMTTGFAGYEPCSLELGSIRERVGVNPIDRAKYILYVRNAL</sequence>
<dbReference type="NCBIfam" id="TIGR00231">
    <property type="entry name" value="small_GTP"/>
    <property type="match status" value="1"/>
</dbReference>
<dbReference type="InterPro" id="IPR005517">
    <property type="entry name" value="Transl_elong_EFG/EF2_IV"/>
</dbReference>
<comment type="function">
    <text evidence="1">Abolishes the inhibitory effect of tetracyclin on protein synthesis by a non-covalent modification of the ribosomes.</text>
</comment>
<dbReference type="InterPro" id="IPR041095">
    <property type="entry name" value="EFG_II"/>
</dbReference>
<dbReference type="SMART" id="SM00838">
    <property type="entry name" value="EFG_C"/>
    <property type="match status" value="1"/>
</dbReference>
<dbReference type="Gene3D" id="3.30.230.10">
    <property type="match status" value="1"/>
</dbReference>
<dbReference type="InterPro" id="IPR035650">
    <property type="entry name" value="Tet_C"/>
</dbReference>
<protein>
    <submittedName>
        <fullName evidence="7">Tetracycline resistance protein</fullName>
    </submittedName>
</protein>
<dbReference type="SUPFAM" id="SSF50447">
    <property type="entry name" value="Translation proteins"/>
    <property type="match status" value="1"/>
</dbReference>
<keyword evidence="4" id="KW-0342">GTP-binding</keyword>
<dbReference type="InterPro" id="IPR053905">
    <property type="entry name" value="EF-G-like_DII"/>
</dbReference>
<evidence type="ECO:0000259" key="6">
    <source>
        <dbReference type="PROSITE" id="PS51722"/>
    </source>
</evidence>
<accession>A0A401UP88</accession>
<dbReference type="Proteomes" id="UP000287872">
    <property type="component" value="Unassembled WGS sequence"/>
</dbReference>
<dbReference type="InterPro" id="IPR027417">
    <property type="entry name" value="P-loop_NTPase"/>
</dbReference>
<evidence type="ECO:0000313" key="7">
    <source>
        <dbReference type="EMBL" id="GCD11328.1"/>
    </source>
</evidence>
<dbReference type="GO" id="GO:0006412">
    <property type="term" value="P:translation"/>
    <property type="evidence" value="ECO:0007669"/>
    <property type="project" value="UniProtKB-KW"/>
</dbReference>
<evidence type="ECO:0000256" key="1">
    <source>
        <dbReference type="ARBA" id="ARBA00003987"/>
    </source>
</evidence>
<dbReference type="PROSITE" id="PS51722">
    <property type="entry name" value="G_TR_2"/>
    <property type="match status" value="1"/>
</dbReference>
<dbReference type="InterPro" id="IPR020568">
    <property type="entry name" value="Ribosomal_Su5_D2-typ_SF"/>
</dbReference>
<dbReference type="Gene3D" id="3.30.70.240">
    <property type="match status" value="1"/>
</dbReference>
<dbReference type="Pfam" id="PF22042">
    <property type="entry name" value="EF-G_D2"/>
    <property type="match status" value="1"/>
</dbReference>
<dbReference type="InterPro" id="IPR014721">
    <property type="entry name" value="Ribsml_uS5_D2-typ_fold_subgr"/>
</dbReference>
<dbReference type="Pfam" id="PF00009">
    <property type="entry name" value="GTP_EFTU"/>
    <property type="match status" value="1"/>
</dbReference>
<dbReference type="SUPFAM" id="SSF54980">
    <property type="entry name" value="EF-G C-terminal domain-like"/>
    <property type="match status" value="2"/>
</dbReference>
<dbReference type="CDD" id="cd03711">
    <property type="entry name" value="Tet_C"/>
    <property type="match status" value="1"/>
</dbReference>
<comment type="caution">
    <text evidence="7">The sequence shown here is derived from an EMBL/GenBank/DDBJ whole genome shotgun (WGS) entry which is preliminary data.</text>
</comment>
<dbReference type="SUPFAM" id="SSF54211">
    <property type="entry name" value="Ribosomal protein S5 domain 2-like"/>
    <property type="match status" value="1"/>
</dbReference>
<dbReference type="InterPro" id="IPR000640">
    <property type="entry name" value="EFG_V-like"/>
</dbReference>
<keyword evidence="5" id="KW-0046">Antibiotic resistance</keyword>
<dbReference type="AlphaFoldDB" id="A0A401UP88"/>
<name>A0A401UP88_9CLOT</name>
<dbReference type="Gene3D" id="2.40.30.10">
    <property type="entry name" value="Translation factors"/>
    <property type="match status" value="1"/>
</dbReference>
<gene>
    <name evidence="7" type="primary">tetP</name>
    <name evidence="7" type="synonym">tetQ</name>
    <name evidence="7" type="ORF">Ctaglu_29510</name>
</gene>
<dbReference type="InterPro" id="IPR031157">
    <property type="entry name" value="G_TR_CS"/>
</dbReference>
<dbReference type="PANTHER" id="PTHR43261:SF1">
    <property type="entry name" value="RIBOSOME-RELEASING FACTOR 2, MITOCHONDRIAL"/>
    <property type="match status" value="1"/>
</dbReference>
<keyword evidence="8" id="KW-1185">Reference proteome</keyword>
<reference evidence="7 8" key="1">
    <citation type="submission" date="2018-11" db="EMBL/GenBank/DDBJ databases">
        <title>Genome sequencing and assembly of Clostridium tagluense strain A121.</title>
        <authorList>
            <person name="Murakami T."/>
            <person name="Segawa T."/>
            <person name="Shcherbakova V.A."/>
            <person name="Mori H."/>
            <person name="Yoshimura Y."/>
        </authorList>
    </citation>
    <scope>NUCLEOTIDE SEQUENCE [LARGE SCALE GENOMIC DNA]</scope>
    <source>
        <strain evidence="7 8">A121</strain>
    </source>
</reference>
<keyword evidence="3" id="KW-0648">Protein biosynthesis</keyword>
<evidence type="ECO:0000256" key="3">
    <source>
        <dbReference type="ARBA" id="ARBA00022917"/>
    </source>
</evidence>
<evidence type="ECO:0000256" key="2">
    <source>
        <dbReference type="ARBA" id="ARBA00022741"/>
    </source>
</evidence>
<keyword evidence="2" id="KW-0547">Nucleotide-binding</keyword>
<dbReference type="PANTHER" id="PTHR43261">
    <property type="entry name" value="TRANSLATION ELONGATION FACTOR G-RELATED"/>
    <property type="match status" value="1"/>
</dbReference>
<dbReference type="InterPro" id="IPR005225">
    <property type="entry name" value="Small_GTP-bd"/>
</dbReference>
<proteinExistence type="predicted"/>
<evidence type="ECO:0000313" key="8">
    <source>
        <dbReference type="Proteomes" id="UP000287872"/>
    </source>
</evidence>
<dbReference type="PRINTS" id="PR00315">
    <property type="entry name" value="ELONGATNFCT"/>
</dbReference>
<dbReference type="GO" id="GO:0005525">
    <property type="term" value="F:GTP binding"/>
    <property type="evidence" value="ECO:0007669"/>
    <property type="project" value="UniProtKB-KW"/>
</dbReference>
<dbReference type="InterPro" id="IPR009000">
    <property type="entry name" value="Transl_B-barrel_sf"/>
</dbReference>
<dbReference type="GO" id="GO:0032790">
    <property type="term" value="P:ribosome disassembly"/>
    <property type="evidence" value="ECO:0007669"/>
    <property type="project" value="TreeGrafter"/>
</dbReference>
<dbReference type="GO" id="GO:0046677">
    <property type="term" value="P:response to antibiotic"/>
    <property type="evidence" value="ECO:0007669"/>
    <property type="project" value="UniProtKB-KW"/>
</dbReference>
<organism evidence="7 8">
    <name type="scientific">Clostridium tagluense</name>
    <dbReference type="NCBI Taxonomy" id="360422"/>
    <lineage>
        <taxon>Bacteria</taxon>
        <taxon>Bacillati</taxon>
        <taxon>Bacillota</taxon>
        <taxon>Clostridia</taxon>
        <taxon>Eubacteriales</taxon>
        <taxon>Clostridiaceae</taxon>
        <taxon>Clostridium</taxon>
    </lineage>
</organism>
<dbReference type="SUPFAM" id="SSF52540">
    <property type="entry name" value="P-loop containing nucleoside triphosphate hydrolases"/>
    <property type="match status" value="1"/>
</dbReference>
<dbReference type="PROSITE" id="PS00301">
    <property type="entry name" value="G_TR_1"/>
    <property type="match status" value="1"/>
</dbReference>
<dbReference type="Pfam" id="PF03764">
    <property type="entry name" value="EFG_IV"/>
    <property type="match status" value="1"/>
</dbReference>
<dbReference type="SMART" id="SM00889">
    <property type="entry name" value="EFG_IV"/>
    <property type="match status" value="1"/>
</dbReference>
<evidence type="ECO:0000256" key="4">
    <source>
        <dbReference type="ARBA" id="ARBA00023134"/>
    </source>
</evidence>
<dbReference type="InterPro" id="IPR000795">
    <property type="entry name" value="T_Tr_GTP-bd_dom"/>
</dbReference>
<dbReference type="Pfam" id="PF14492">
    <property type="entry name" value="EFG_III"/>
    <property type="match status" value="1"/>
</dbReference>
<dbReference type="EMBL" id="BHYK01000017">
    <property type="protein sequence ID" value="GCD11328.1"/>
    <property type="molecule type" value="Genomic_DNA"/>
</dbReference>
<dbReference type="InterPro" id="IPR035647">
    <property type="entry name" value="EFG_III/V"/>
</dbReference>
<dbReference type="Pfam" id="PF00679">
    <property type="entry name" value="EFG_C"/>
    <property type="match status" value="1"/>
</dbReference>
<evidence type="ECO:0000256" key="5">
    <source>
        <dbReference type="ARBA" id="ARBA00023251"/>
    </source>
</evidence>
<dbReference type="PRINTS" id="PR01037">
    <property type="entry name" value="TCRTETOQM"/>
</dbReference>
<dbReference type="GO" id="GO:0003924">
    <property type="term" value="F:GTPase activity"/>
    <property type="evidence" value="ECO:0007669"/>
    <property type="project" value="InterPro"/>
</dbReference>
<dbReference type="Gene3D" id="3.40.50.300">
    <property type="entry name" value="P-loop containing nucleotide triphosphate hydrolases"/>
    <property type="match status" value="1"/>
</dbReference>
<dbReference type="Gene3D" id="3.30.70.870">
    <property type="entry name" value="Elongation Factor G (Translational Gtpase), domain 3"/>
    <property type="match status" value="1"/>
</dbReference>